<sequence length="223" mass="25126">MGVIDGDQRQGEATHPCIGLYIDALDSAELWGEAKIIDCDNASRRVKVHFIGFPKRYDIWTDSSRLAASGTHSVCRYGRKKRVWDGKEKLFEESKPTAKNEALTTRKRGRGRGYQPRVPKPSMKLQPKSIDQFSSVQSRANKYGVSETTTRVRKGSTEAADHLQKLSPLPGQAYLDCVSSVTSLETRQRNLEMVKQQNELLDLASLSWKEQLSEEANELTQIL</sequence>
<name>F0WI55_9STRA</name>
<dbReference type="CDD" id="cd20104">
    <property type="entry name" value="MBT_PHF20L1-like"/>
    <property type="match status" value="1"/>
</dbReference>
<proteinExistence type="predicted"/>
<dbReference type="InterPro" id="IPR016197">
    <property type="entry name" value="Chromo-like_dom_sf"/>
</dbReference>
<dbReference type="EMBL" id="FR824152">
    <property type="protein sequence ID" value="CCA20933.1"/>
    <property type="molecule type" value="Genomic_DNA"/>
</dbReference>
<dbReference type="HOGENOM" id="CLU_1242015_0_0_1"/>
<dbReference type="AlphaFoldDB" id="F0WI55"/>
<reference evidence="1" key="2">
    <citation type="submission" date="2011-02" db="EMBL/GenBank/DDBJ databases">
        <authorList>
            <person name="MacLean D."/>
        </authorList>
    </citation>
    <scope>NUCLEOTIDE SEQUENCE</scope>
</reference>
<evidence type="ECO:0000313" key="1">
    <source>
        <dbReference type="EMBL" id="CCA20933.1"/>
    </source>
</evidence>
<dbReference type="SUPFAM" id="SSF54160">
    <property type="entry name" value="Chromo domain-like"/>
    <property type="match status" value="1"/>
</dbReference>
<organism evidence="1">
    <name type="scientific">Albugo laibachii Nc14</name>
    <dbReference type="NCBI Taxonomy" id="890382"/>
    <lineage>
        <taxon>Eukaryota</taxon>
        <taxon>Sar</taxon>
        <taxon>Stramenopiles</taxon>
        <taxon>Oomycota</taxon>
        <taxon>Peronosporomycetes</taxon>
        <taxon>Albuginales</taxon>
        <taxon>Albuginaceae</taxon>
        <taxon>Albugo</taxon>
    </lineage>
</organism>
<dbReference type="Gene3D" id="2.30.30.140">
    <property type="match status" value="1"/>
</dbReference>
<gene>
    <name evidence="1" type="primary">AlNc14C107G6262</name>
    <name evidence="1" type="ORF">ALNC14_070760</name>
</gene>
<reference evidence="1" key="1">
    <citation type="journal article" date="2011" name="PLoS Biol.">
        <title>Gene gain and loss during evolution of obligate parasitism in the white rust pathogen of Arabidopsis thaliana.</title>
        <authorList>
            <person name="Kemen E."/>
            <person name="Gardiner A."/>
            <person name="Schultz-Larsen T."/>
            <person name="Kemen A.C."/>
            <person name="Balmuth A.L."/>
            <person name="Robert-Seilaniantz A."/>
            <person name="Bailey K."/>
            <person name="Holub E."/>
            <person name="Studholme D.J."/>
            <person name="Maclean D."/>
            <person name="Jones J.D."/>
        </authorList>
    </citation>
    <scope>NUCLEOTIDE SEQUENCE</scope>
</reference>
<accession>F0WI55</accession>
<protein>
    <submittedName>
        <fullName evidence="1">AlNc14C107G6262 protein</fullName>
    </submittedName>
</protein>